<dbReference type="InParanoid" id="A0A061GHI9"/>
<reference evidence="1 2" key="1">
    <citation type="journal article" date="2013" name="Genome Biol.">
        <title>The genome sequence of the most widely cultivated cacao type and its use to identify candidate genes regulating pod color.</title>
        <authorList>
            <person name="Motamayor J.C."/>
            <person name="Mockaitis K."/>
            <person name="Schmutz J."/>
            <person name="Haiminen N."/>
            <person name="Iii D.L."/>
            <person name="Cornejo O."/>
            <person name="Findley S.D."/>
            <person name="Zheng P."/>
            <person name="Utro F."/>
            <person name="Royaert S."/>
            <person name="Saski C."/>
            <person name="Jenkins J."/>
            <person name="Podicheti R."/>
            <person name="Zhao M."/>
            <person name="Scheffler B.E."/>
            <person name="Stack J.C."/>
            <person name="Feltus F.A."/>
            <person name="Mustiga G.M."/>
            <person name="Amores F."/>
            <person name="Phillips W."/>
            <person name="Marelli J.P."/>
            <person name="May G.D."/>
            <person name="Shapiro H."/>
            <person name="Ma J."/>
            <person name="Bustamante C.D."/>
            <person name="Schnell R.J."/>
            <person name="Main D."/>
            <person name="Gilbert D."/>
            <person name="Parida L."/>
            <person name="Kuhn D.N."/>
        </authorList>
    </citation>
    <scope>NUCLEOTIDE SEQUENCE [LARGE SCALE GENOMIC DNA]</scope>
    <source>
        <strain evidence="2">cv. Matina 1-6</strain>
    </source>
</reference>
<dbReference type="AlphaFoldDB" id="A0A061GHI9"/>
<keyword evidence="2" id="KW-1185">Reference proteome</keyword>
<protein>
    <submittedName>
        <fullName evidence="1">Uncharacterized protein</fullName>
    </submittedName>
</protein>
<dbReference type="Proteomes" id="UP000026915">
    <property type="component" value="Chromosome 6"/>
</dbReference>
<evidence type="ECO:0000313" key="2">
    <source>
        <dbReference type="Proteomes" id="UP000026915"/>
    </source>
</evidence>
<proteinExistence type="predicted"/>
<name>A0A061GHI9_THECC</name>
<dbReference type="HOGENOM" id="CLU_1258044_0_0_1"/>
<dbReference type="EMBL" id="CM001884">
    <property type="protein sequence ID" value="EOY28878.1"/>
    <property type="molecule type" value="Genomic_DNA"/>
</dbReference>
<sequence length="220" mass="24895">MQRISGTHEGQPYFIWSRMQALHPLPLDGHARAGEAIEHNISSIIRARAKVQLNPDKRALPGSGKLVMQINLAWSSAWIQYLTATILNRCLPLNSLCQSLHNTNRRAAPKRIIRDLQILLPVYPFWIPGKLSAWLSLPPKDFQQMMTLVNLTAAKASITSDSIHHFHCTHCSTDYTHQHSRPNGSMILRAPSKLTFDKSHRWQLPFWLFAAPGPDKQGNS</sequence>
<dbReference type="Gramene" id="EOY28878">
    <property type="protein sequence ID" value="EOY28878"/>
    <property type="gene ID" value="TCM_030357"/>
</dbReference>
<accession>A0A061GHI9</accession>
<evidence type="ECO:0000313" key="1">
    <source>
        <dbReference type="EMBL" id="EOY28878.1"/>
    </source>
</evidence>
<gene>
    <name evidence="1" type="ORF">TCM_030357</name>
</gene>
<organism evidence="1 2">
    <name type="scientific">Theobroma cacao</name>
    <name type="common">Cacao</name>
    <name type="synonym">Cocoa</name>
    <dbReference type="NCBI Taxonomy" id="3641"/>
    <lineage>
        <taxon>Eukaryota</taxon>
        <taxon>Viridiplantae</taxon>
        <taxon>Streptophyta</taxon>
        <taxon>Embryophyta</taxon>
        <taxon>Tracheophyta</taxon>
        <taxon>Spermatophyta</taxon>
        <taxon>Magnoliopsida</taxon>
        <taxon>eudicotyledons</taxon>
        <taxon>Gunneridae</taxon>
        <taxon>Pentapetalae</taxon>
        <taxon>rosids</taxon>
        <taxon>malvids</taxon>
        <taxon>Malvales</taxon>
        <taxon>Malvaceae</taxon>
        <taxon>Byttnerioideae</taxon>
        <taxon>Theobroma</taxon>
    </lineage>
</organism>